<evidence type="ECO:0000256" key="1">
    <source>
        <dbReference type="SAM" id="MobiDB-lite"/>
    </source>
</evidence>
<feature type="region of interest" description="Disordered" evidence="1">
    <location>
        <begin position="64"/>
        <end position="99"/>
    </location>
</feature>
<sequence>MSSIRLSTRHYQGQTLDGTNSALLFFQWLTWRGSDVGIFVEAYVECIRRRPELIYAVAGAANGTGARAAHDPLQRRASPPTDDEDDETTEWRVAAGARR</sequence>
<organism evidence="2 3">
    <name type="scientific">Plasmodiophora brassicae</name>
    <name type="common">Clubroot disease agent</name>
    <dbReference type="NCBI Taxonomy" id="37360"/>
    <lineage>
        <taxon>Eukaryota</taxon>
        <taxon>Sar</taxon>
        <taxon>Rhizaria</taxon>
        <taxon>Endomyxa</taxon>
        <taxon>Phytomyxea</taxon>
        <taxon>Plasmodiophorida</taxon>
        <taxon>Plasmodiophoridae</taxon>
        <taxon>Plasmodiophora</taxon>
    </lineage>
</organism>
<reference evidence="2 3" key="1">
    <citation type="submission" date="2018-03" db="EMBL/GenBank/DDBJ databases">
        <authorList>
            <person name="Fogelqvist J."/>
        </authorList>
    </citation>
    <scope>NUCLEOTIDE SEQUENCE [LARGE SCALE GENOMIC DNA]</scope>
</reference>
<dbReference type="Proteomes" id="UP000290189">
    <property type="component" value="Unassembled WGS sequence"/>
</dbReference>
<protein>
    <submittedName>
        <fullName evidence="2">Uncharacterized protein</fullName>
    </submittedName>
</protein>
<accession>A0A3P3YGA1</accession>
<proteinExistence type="predicted"/>
<dbReference type="EMBL" id="OVEO01000010">
    <property type="protein sequence ID" value="SPQ98990.1"/>
    <property type="molecule type" value="Genomic_DNA"/>
</dbReference>
<gene>
    <name evidence="2" type="ORF">PLBR_LOCUS6205</name>
</gene>
<evidence type="ECO:0000313" key="3">
    <source>
        <dbReference type="Proteomes" id="UP000290189"/>
    </source>
</evidence>
<dbReference type="AlphaFoldDB" id="A0A3P3YGA1"/>
<evidence type="ECO:0000313" key="2">
    <source>
        <dbReference type="EMBL" id="SPQ98990.1"/>
    </source>
</evidence>
<keyword evidence="2" id="KW-0496">Mitochondrion</keyword>
<geneLocation type="mitochondrion" evidence="2"/>
<name>A0A3P3YGA1_PLABS</name>